<accession>A0A239H9X6</accession>
<evidence type="ECO:0000259" key="3">
    <source>
        <dbReference type="Pfam" id="PF07732"/>
    </source>
</evidence>
<dbReference type="InterPro" id="IPR011706">
    <property type="entry name" value="Cu-oxidase_C"/>
</dbReference>
<gene>
    <name evidence="4" type="ORF">SAMN05443665_100969</name>
</gene>
<protein>
    <submittedName>
        <fullName evidence="4">Multicopper oxidase</fullName>
    </submittedName>
</protein>
<evidence type="ECO:0000313" key="5">
    <source>
        <dbReference type="Proteomes" id="UP000198318"/>
    </source>
</evidence>
<dbReference type="InterPro" id="IPR008972">
    <property type="entry name" value="Cupredoxin"/>
</dbReference>
<feature type="domain" description="Plastocyanin-like" evidence="3">
    <location>
        <begin position="117"/>
        <end position="224"/>
    </location>
</feature>
<proteinExistence type="predicted"/>
<dbReference type="OrthoDB" id="345021at2"/>
<dbReference type="Pfam" id="PF07731">
    <property type="entry name" value="Cu-oxidase_2"/>
    <property type="match status" value="1"/>
</dbReference>
<dbReference type="Proteomes" id="UP000198318">
    <property type="component" value="Unassembled WGS sequence"/>
</dbReference>
<dbReference type="GO" id="GO:0005507">
    <property type="term" value="F:copper ion binding"/>
    <property type="evidence" value="ECO:0007669"/>
    <property type="project" value="InterPro"/>
</dbReference>
<dbReference type="InterPro" id="IPR045087">
    <property type="entry name" value="Cu-oxidase_fam"/>
</dbReference>
<sequence length="360" mass="38582">MDGARSRVLVAALAFAVALTVALWTLPRGNPAEASHSAGSAHAAEPAEAAGSPAAEHGGTSHDASGDGGSDGWKAMDDAMAKRDKSFPAATEGQGGQDLAPKVLADGTKEFHLTAKAVKWEVEPGKIVDAWGFNGMVPGPTIRADVGDKVRIVVKNELPEPTSVHWHGIQLPNRMDGVPNVTQDSIKPGKTFAYEFPVTRIADTWYHSHYNGTKQVSSGLWGAIQFGDVPTPNKEKVAQKQIIQIQDAGVIGMTLNGKSFPATKPLKARVGDWVQVTYVNAGTMAHPMHLHGVDQVIIAKDGFPLERTYKADTVNVAPGERYTVLIHADQPGKWIWHCHIFPHAEGSQGMFGLVMEMQIT</sequence>
<dbReference type="SUPFAM" id="SSF49503">
    <property type="entry name" value="Cupredoxins"/>
    <property type="match status" value="2"/>
</dbReference>
<dbReference type="CDD" id="cd04202">
    <property type="entry name" value="CuRO_D2_2dMcoN_like"/>
    <property type="match status" value="1"/>
</dbReference>
<feature type="region of interest" description="Disordered" evidence="1">
    <location>
        <begin position="31"/>
        <end position="75"/>
    </location>
</feature>
<dbReference type="Pfam" id="PF07732">
    <property type="entry name" value="Cu-oxidase_3"/>
    <property type="match status" value="1"/>
</dbReference>
<reference evidence="4 5" key="1">
    <citation type="submission" date="2017-06" db="EMBL/GenBank/DDBJ databases">
        <authorList>
            <person name="Kim H.J."/>
            <person name="Triplett B.A."/>
        </authorList>
    </citation>
    <scope>NUCLEOTIDE SEQUENCE [LARGE SCALE GENOMIC DNA]</scope>
    <source>
        <strain evidence="4 5">DSM 44715</strain>
    </source>
</reference>
<dbReference type="CDD" id="cd13860">
    <property type="entry name" value="CuRO_1_2dMco_1"/>
    <property type="match status" value="1"/>
</dbReference>
<feature type="compositionally biased region" description="Low complexity" evidence="1">
    <location>
        <begin position="31"/>
        <end position="63"/>
    </location>
</feature>
<organism evidence="4 5">
    <name type="scientific">Actinomadura meyerae</name>
    <dbReference type="NCBI Taxonomy" id="240840"/>
    <lineage>
        <taxon>Bacteria</taxon>
        <taxon>Bacillati</taxon>
        <taxon>Actinomycetota</taxon>
        <taxon>Actinomycetes</taxon>
        <taxon>Streptosporangiales</taxon>
        <taxon>Thermomonosporaceae</taxon>
        <taxon>Actinomadura</taxon>
    </lineage>
</organism>
<evidence type="ECO:0000256" key="1">
    <source>
        <dbReference type="SAM" id="MobiDB-lite"/>
    </source>
</evidence>
<dbReference type="RefSeq" id="WP_089326087.1">
    <property type="nucleotide sequence ID" value="NZ_FZOR01000009.1"/>
</dbReference>
<dbReference type="GO" id="GO:0016491">
    <property type="term" value="F:oxidoreductase activity"/>
    <property type="evidence" value="ECO:0007669"/>
    <property type="project" value="InterPro"/>
</dbReference>
<dbReference type="InterPro" id="IPR011707">
    <property type="entry name" value="Cu-oxidase-like_N"/>
</dbReference>
<feature type="domain" description="Plastocyanin-like" evidence="2">
    <location>
        <begin position="247"/>
        <end position="356"/>
    </location>
</feature>
<dbReference type="PANTHER" id="PTHR11709">
    <property type="entry name" value="MULTI-COPPER OXIDASE"/>
    <property type="match status" value="1"/>
</dbReference>
<evidence type="ECO:0000259" key="2">
    <source>
        <dbReference type="Pfam" id="PF07731"/>
    </source>
</evidence>
<dbReference type="EMBL" id="FZOR01000009">
    <property type="protein sequence ID" value="SNS78160.1"/>
    <property type="molecule type" value="Genomic_DNA"/>
</dbReference>
<dbReference type="Gene3D" id="2.60.40.420">
    <property type="entry name" value="Cupredoxins - blue copper proteins"/>
    <property type="match status" value="2"/>
</dbReference>
<keyword evidence="5" id="KW-1185">Reference proteome</keyword>
<name>A0A239H9X6_9ACTN</name>
<evidence type="ECO:0000313" key="4">
    <source>
        <dbReference type="EMBL" id="SNS78160.1"/>
    </source>
</evidence>
<dbReference type="AlphaFoldDB" id="A0A239H9X6"/>